<dbReference type="Gene3D" id="3.30.2020.30">
    <property type="match status" value="1"/>
</dbReference>
<gene>
    <name evidence="5" type="ORF">GCM10007420_00160</name>
</gene>
<evidence type="ECO:0000313" key="5">
    <source>
        <dbReference type="EMBL" id="GGG89131.1"/>
    </source>
</evidence>
<evidence type="ECO:0000313" key="6">
    <source>
        <dbReference type="Proteomes" id="UP000648722"/>
    </source>
</evidence>
<dbReference type="RefSeq" id="WP_188450515.1">
    <property type="nucleotide sequence ID" value="NZ_BMFS01000001.1"/>
</dbReference>
<evidence type="ECO:0000256" key="2">
    <source>
        <dbReference type="ARBA" id="ARBA00023004"/>
    </source>
</evidence>
<organism evidence="5 6">
    <name type="scientific">Glycocaulis albus</name>
    <dbReference type="NCBI Taxonomy" id="1382801"/>
    <lineage>
        <taxon>Bacteria</taxon>
        <taxon>Pseudomonadati</taxon>
        <taxon>Pseudomonadota</taxon>
        <taxon>Alphaproteobacteria</taxon>
        <taxon>Maricaulales</taxon>
        <taxon>Maricaulaceae</taxon>
        <taxon>Glycocaulis</taxon>
    </lineage>
</organism>
<dbReference type="InterPro" id="IPR038492">
    <property type="entry name" value="GBBH-like_N_sf"/>
</dbReference>
<accession>A0ABQ1XEE0</accession>
<feature type="domain" description="Gamma-butyrobetaine hydroxylase-like N-terminal" evidence="4">
    <location>
        <begin position="16"/>
        <end position="97"/>
    </location>
</feature>
<keyword evidence="2" id="KW-0408">Iron</keyword>
<name>A0ABQ1XEE0_9PROT</name>
<reference evidence="6" key="1">
    <citation type="journal article" date="2019" name="Int. J. Syst. Evol. Microbiol.">
        <title>The Global Catalogue of Microorganisms (GCM) 10K type strain sequencing project: providing services to taxonomists for standard genome sequencing and annotation.</title>
        <authorList>
            <consortium name="The Broad Institute Genomics Platform"/>
            <consortium name="The Broad Institute Genome Sequencing Center for Infectious Disease"/>
            <person name="Wu L."/>
            <person name="Ma J."/>
        </authorList>
    </citation>
    <scope>NUCLEOTIDE SEQUENCE [LARGE SCALE GENOMIC DNA]</scope>
    <source>
        <strain evidence="6">CGMCC 1.12766</strain>
    </source>
</reference>
<dbReference type="EMBL" id="BMFS01000001">
    <property type="protein sequence ID" value="GGG89131.1"/>
    <property type="molecule type" value="Genomic_DNA"/>
</dbReference>
<dbReference type="Pfam" id="PF06155">
    <property type="entry name" value="GBBH-like_N"/>
    <property type="match status" value="1"/>
</dbReference>
<keyword evidence="6" id="KW-1185">Reference proteome</keyword>
<feature type="region of interest" description="Disordered" evidence="3">
    <location>
        <begin position="44"/>
        <end position="63"/>
    </location>
</feature>
<evidence type="ECO:0000256" key="3">
    <source>
        <dbReference type="SAM" id="MobiDB-lite"/>
    </source>
</evidence>
<dbReference type="InterPro" id="IPR010376">
    <property type="entry name" value="GBBH-like_N"/>
</dbReference>
<protein>
    <recommendedName>
        <fullName evidence="4">Gamma-butyrobetaine hydroxylase-like N-terminal domain-containing protein</fullName>
    </recommendedName>
</protein>
<proteinExistence type="predicted"/>
<comment type="caution">
    <text evidence="5">The sequence shown here is derived from an EMBL/GenBank/DDBJ whole genome shotgun (WGS) entry which is preliminary data.</text>
</comment>
<sequence>MAERPHTPWPVRLAFQTSHKRLRVSFDDGAVFDIPYALLRRESPSAEVQGHGPGQKRAVPHADQVRVTAAEPVGRYAVRLVFDDGHDSGIYAWTLLRSLGEAAHTRPAV</sequence>
<dbReference type="PANTHER" id="PTHR35303">
    <property type="entry name" value="OS02G0197800 PROTEIN"/>
    <property type="match status" value="1"/>
</dbReference>
<evidence type="ECO:0000259" key="4">
    <source>
        <dbReference type="Pfam" id="PF06155"/>
    </source>
</evidence>
<evidence type="ECO:0000256" key="1">
    <source>
        <dbReference type="ARBA" id="ARBA00022723"/>
    </source>
</evidence>
<dbReference type="Proteomes" id="UP000648722">
    <property type="component" value="Unassembled WGS sequence"/>
</dbReference>
<keyword evidence="1" id="KW-0479">Metal-binding</keyword>
<dbReference type="PANTHER" id="PTHR35303:SF5">
    <property type="entry name" value="OS02G0197800 PROTEIN"/>
    <property type="match status" value="1"/>
</dbReference>